<evidence type="ECO:0000313" key="3">
    <source>
        <dbReference type="Proteomes" id="UP000028547"/>
    </source>
</evidence>
<dbReference type="RefSeq" id="WP_043399669.1">
    <property type="nucleotide sequence ID" value="NZ_JPMI01000158.1"/>
</dbReference>
<evidence type="ECO:0000256" key="1">
    <source>
        <dbReference type="SAM" id="Phobius"/>
    </source>
</evidence>
<feature type="transmembrane region" description="Helical" evidence="1">
    <location>
        <begin position="61"/>
        <end position="79"/>
    </location>
</feature>
<dbReference type="EMBL" id="JPMI01000158">
    <property type="protein sequence ID" value="KFA91161.1"/>
    <property type="molecule type" value="Genomic_DNA"/>
</dbReference>
<dbReference type="Proteomes" id="UP000028547">
    <property type="component" value="Unassembled WGS sequence"/>
</dbReference>
<dbReference type="InterPro" id="IPR046027">
    <property type="entry name" value="DUF5985"/>
</dbReference>
<reference evidence="2 3" key="1">
    <citation type="submission" date="2014-07" db="EMBL/GenBank/DDBJ databases">
        <title>Draft Genome Sequence of Gephyronic Acid Producer, Cystobacter violaceus Strain Cb vi76.</title>
        <authorList>
            <person name="Stevens D.C."/>
            <person name="Young J."/>
            <person name="Carmichael R."/>
            <person name="Tan J."/>
            <person name="Taylor R.E."/>
        </authorList>
    </citation>
    <scope>NUCLEOTIDE SEQUENCE [LARGE SCALE GENOMIC DNA]</scope>
    <source>
        <strain evidence="2 3">Cb vi76</strain>
    </source>
</reference>
<name>A0A084SRS6_9BACT</name>
<keyword evidence="1" id="KW-0472">Membrane</keyword>
<dbReference type="AlphaFoldDB" id="A0A084SRS6"/>
<accession>A0A084SRS6</accession>
<keyword evidence="1" id="KW-1133">Transmembrane helix</keyword>
<feature type="transmembrane region" description="Helical" evidence="1">
    <location>
        <begin position="31"/>
        <end position="49"/>
    </location>
</feature>
<proteinExistence type="predicted"/>
<keyword evidence="1" id="KW-0812">Transmembrane</keyword>
<evidence type="ECO:0000313" key="2">
    <source>
        <dbReference type="EMBL" id="KFA91161.1"/>
    </source>
</evidence>
<comment type="caution">
    <text evidence="2">The sequence shown here is derived from an EMBL/GenBank/DDBJ whole genome shotgun (WGS) entry which is preliminary data.</text>
</comment>
<feature type="transmembrane region" description="Helical" evidence="1">
    <location>
        <begin position="6"/>
        <end position="24"/>
    </location>
</feature>
<sequence length="88" mass="10298">MNDFLSGTVFGLCLVAGLFFLRFWRKTRDRFFAFFAASFWLMGLHRLVLMLMRLTDSEHVVAAYLIRLLSFVLILLAIIDKNRAAPRR</sequence>
<gene>
    <name evidence="2" type="ORF">Q664_23825</name>
</gene>
<dbReference type="Pfam" id="PF19447">
    <property type="entry name" value="DUF5985"/>
    <property type="match status" value="1"/>
</dbReference>
<organism evidence="2 3">
    <name type="scientific">Archangium violaceum Cb vi76</name>
    <dbReference type="NCBI Taxonomy" id="1406225"/>
    <lineage>
        <taxon>Bacteria</taxon>
        <taxon>Pseudomonadati</taxon>
        <taxon>Myxococcota</taxon>
        <taxon>Myxococcia</taxon>
        <taxon>Myxococcales</taxon>
        <taxon>Cystobacterineae</taxon>
        <taxon>Archangiaceae</taxon>
        <taxon>Archangium</taxon>
    </lineage>
</organism>
<protein>
    <submittedName>
        <fullName evidence="2">Uncharacterized protein</fullName>
    </submittedName>
</protein>